<dbReference type="CDD" id="cd02980">
    <property type="entry name" value="TRX_Fd_family"/>
    <property type="match status" value="1"/>
</dbReference>
<name>A0ABM5UX69_9BURK</name>
<organism evidence="1 2">
    <name type="scientific">Herbaspirillum hiltneri N3</name>
    <dbReference type="NCBI Taxonomy" id="1262470"/>
    <lineage>
        <taxon>Bacteria</taxon>
        <taxon>Pseudomonadati</taxon>
        <taxon>Pseudomonadota</taxon>
        <taxon>Betaproteobacteria</taxon>
        <taxon>Burkholderiales</taxon>
        <taxon>Oxalobacteraceae</taxon>
        <taxon>Herbaspirillum</taxon>
    </lineage>
</organism>
<reference evidence="2" key="1">
    <citation type="journal article" date="2015" name="Genome Announc.">
        <title>Complete Genome Sequence of Herbaspirillum hiltneri N3 (DSM 17495), Isolated from Surface-Sterilized Wheat Roots.</title>
        <authorList>
            <person name="Guizelini D."/>
            <person name="Saizaki P.M."/>
            <person name="Coimbra N.A."/>
            <person name="Weiss V.A."/>
            <person name="Faoro H."/>
            <person name="Sfeir M.Z."/>
            <person name="Baura V.A."/>
            <person name="Monteiro R.A."/>
            <person name="Chubatsu L.S."/>
            <person name="Souza E.M."/>
            <person name="Cruz L.M."/>
            <person name="Pedrosa F.O."/>
            <person name="Raittz R.T."/>
            <person name="Marchaukoski J.N."/>
            <person name="Steffens M.B."/>
        </authorList>
    </citation>
    <scope>NUCLEOTIDE SEQUENCE [LARGE SCALE GENOMIC DNA]</scope>
    <source>
        <strain evidence="2">N3</strain>
    </source>
</reference>
<dbReference type="Gene3D" id="3.40.30.10">
    <property type="entry name" value="Glutaredoxin"/>
    <property type="match status" value="1"/>
</dbReference>
<dbReference type="SUPFAM" id="SSF52833">
    <property type="entry name" value="Thioredoxin-like"/>
    <property type="match status" value="1"/>
</dbReference>
<dbReference type="InterPro" id="IPR036249">
    <property type="entry name" value="Thioredoxin-like_sf"/>
</dbReference>
<keyword evidence="2" id="KW-1185">Reference proteome</keyword>
<protein>
    <submittedName>
        <fullName evidence="1">Ferredoxin</fullName>
    </submittedName>
</protein>
<gene>
    <name evidence="1" type="ORF">F506_02880</name>
</gene>
<dbReference type="EMBL" id="CP011409">
    <property type="protein sequence ID" value="AKZ61751.1"/>
    <property type="molecule type" value="Genomic_DNA"/>
</dbReference>
<dbReference type="Pfam" id="PF01257">
    <property type="entry name" value="2Fe-2S_thioredx"/>
    <property type="match status" value="1"/>
</dbReference>
<evidence type="ECO:0000313" key="2">
    <source>
        <dbReference type="Proteomes" id="UP000063429"/>
    </source>
</evidence>
<dbReference type="Proteomes" id="UP000063429">
    <property type="component" value="Chromosome"/>
</dbReference>
<dbReference type="RefSeq" id="WP_053195251.1">
    <property type="nucleotide sequence ID" value="NZ_CP011409.1"/>
</dbReference>
<accession>A0ABM5UX69</accession>
<sequence>MADTPDTADKPFYQHHVFFCLNQRKPGERTCCADKGAQAAQEHAKKRIKQLGLAGEGKVRINKAGCLERCEEGPVVVIYPQGTWYTYVDNEDIDEIIDSHIVGGKIVDRLKI</sequence>
<proteinExistence type="predicted"/>
<evidence type="ECO:0000313" key="1">
    <source>
        <dbReference type="EMBL" id="AKZ61751.1"/>
    </source>
</evidence>